<comment type="cofactor">
    <cofactor evidence="2">
        <name>Mg(2+)</name>
        <dbReference type="ChEBI" id="CHEBI:18420"/>
    </cofactor>
</comment>
<keyword evidence="4 8" id="KW-0378">Hydrolase</keyword>
<dbReference type="GO" id="GO:0046872">
    <property type="term" value="F:metal ion binding"/>
    <property type="evidence" value="ECO:0007669"/>
    <property type="project" value="UniProtKB-KW"/>
</dbReference>
<evidence type="ECO:0000256" key="5">
    <source>
        <dbReference type="ARBA" id="ARBA00022842"/>
    </source>
</evidence>
<evidence type="ECO:0000256" key="4">
    <source>
        <dbReference type="ARBA" id="ARBA00022801"/>
    </source>
</evidence>
<evidence type="ECO:0000256" key="3">
    <source>
        <dbReference type="ARBA" id="ARBA00022723"/>
    </source>
</evidence>
<dbReference type="InterPro" id="IPR000086">
    <property type="entry name" value="NUDIX_hydrolase_dom"/>
</dbReference>
<name>A0A1J5R6I1_9ZZZZ</name>
<keyword evidence="5" id="KW-0460">Magnesium</keyword>
<gene>
    <name evidence="8" type="primary">nudL_3</name>
    <name evidence="8" type="ORF">GALL_265820</name>
</gene>
<dbReference type="Gene3D" id="3.90.79.10">
    <property type="entry name" value="Nucleoside Triphosphate Pyrophosphohydrolase"/>
    <property type="match status" value="1"/>
</dbReference>
<evidence type="ECO:0000313" key="8">
    <source>
        <dbReference type="EMBL" id="OIQ91505.1"/>
    </source>
</evidence>
<protein>
    <submittedName>
        <fullName evidence="8">Putative nudix hydrolase NudL</fullName>
    </submittedName>
</protein>
<evidence type="ECO:0000259" key="7">
    <source>
        <dbReference type="PROSITE" id="PS51462"/>
    </source>
</evidence>
<dbReference type="InterPro" id="IPR045121">
    <property type="entry name" value="CoAse"/>
</dbReference>
<dbReference type="GO" id="GO:0010945">
    <property type="term" value="F:coenzyme A diphosphatase activity"/>
    <property type="evidence" value="ECO:0007669"/>
    <property type="project" value="InterPro"/>
</dbReference>
<keyword evidence="6" id="KW-0464">Manganese</keyword>
<evidence type="ECO:0000256" key="6">
    <source>
        <dbReference type="ARBA" id="ARBA00023211"/>
    </source>
</evidence>
<evidence type="ECO:0000256" key="1">
    <source>
        <dbReference type="ARBA" id="ARBA00001936"/>
    </source>
</evidence>
<keyword evidence="3" id="KW-0479">Metal-binding</keyword>
<dbReference type="InterPro" id="IPR015797">
    <property type="entry name" value="NUDIX_hydrolase-like_dom_sf"/>
</dbReference>
<comment type="caution">
    <text evidence="8">The sequence shown here is derived from an EMBL/GenBank/DDBJ whole genome shotgun (WGS) entry which is preliminary data.</text>
</comment>
<evidence type="ECO:0000256" key="2">
    <source>
        <dbReference type="ARBA" id="ARBA00001946"/>
    </source>
</evidence>
<reference evidence="8" key="1">
    <citation type="submission" date="2016-10" db="EMBL/GenBank/DDBJ databases">
        <title>Sequence of Gallionella enrichment culture.</title>
        <authorList>
            <person name="Poehlein A."/>
            <person name="Muehling M."/>
            <person name="Daniel R."/>
        </authorList>
    </citation>
    <scope>NUCLEOTIDE SEQUENCE</scope>
</reference>
<dbReference type="PANTHER" id="PTHR12992">
    <property type="entry name" value="NUDIX HYDROLASE"/>
    <property type="match status" value="1"/>
</dbReference>
<proteinExistence type="predicted"/>
<dbReference type="CDD" id="cd03426">
    <property type="entry name" value="NUDIX_CoAse_Nudt7"/>
    <property type="match status" value="1"/>
</dbReference>
<sequence>MNASAGAGPRPPFDPEQVPLARAETDLPAVHPARLQAHWLRSRFAQPLNWEPEVFEDVSFSRQTPTREASVLVPLVERRQGLHMLLTRRNAQLQVHAGQISFPGGSRDPADSSPVHTALREAEEEIGLRPDQVEPLGSMPIYTTVTGYAVTPVVAMIDPQAKLRLQPSEVTEVFEVPLEFLMNPMHHELRTWDVQTGLPAPASTTNVTRRAFYAMPWIAADGQRYFIWGATAAMIRNLYRLLIA</sequence>
<comment type="cofactor">
    <cofactor evidence="1">
        <name>Mn(2+)</name>
        <dbReference type="ChEBI" id="CHEBI:29035"/>
    </cofactor>
</comment>
<organism evidence="8">
    <name type="scientific">mine drainage metagenome</name>
    <dbReference type="NCBI Taxonomy" id="410659"/>
    <lineage>
        <taxon>unclassified sequences</taxon>
        <taxon>metagenomes</taxon>
        <taxon>ecological metagenomes</taxon>
    </lineage>
</organism>
<dbReference type="SUPFAM" id="SSF55811">
    <property type="entry name" value="Nudix"/>
    <property type="match status" value="1"/>
</dbReference>
<dbReference type="AlphaFoldDB" id="A0A1J5R6I1"/>
<feature type="domain" description="Nudix hydrolase" evidence="7">
    <location>
        <begin position="65"/>
        <end position="202"/>
    </location>
</feature>
<accession>A0A1J5R6I1</accession>
<dbReference type="NCBIfam" id="NF007980">
    <property type="entry name" value="PRK10707.1"/>
    <property type="match status" value="1"/>
</dbReference>
<dbReference type="EMBL" id="MLJW01000257">
    <property type="protein sequence ID" value="OIQ91505.1"/>
    <property type="molecule type" value="Genomic_DNA"/>
</dbReference>
<dbReference type="Pfam" id="PF00293">
    <property type="entry name" value="NUDIX"/>
    <property type="match status" value="1"/>
</dbReference>
<dbReference type="PROSITE" id="PS51462">
    <property type="entry name" value="NUDIX"/>
    <property type="match status" value="1"/>
</dbReference>
<dbReference type="PANTHER" id="PTHR12992:SF11">
    <property type="entry name" value="MITOCHONDRIAL COENZYME A DIPHOSPHATASE NUDT8"/>
    <property type="match status" value="1"/>
</dbReference>